<organism evidence="4 5">
    <name type="scientific">Pseudoalteromonas aurantia</name>
    <dbReference type="NCBI Taxonomy" id="43654"/>
    <lineage>
        <taxon>Bacteria</taxon>
        <taxon>Pseudomonadati</taxon>
        <taxon>Pseudomonadota</taxon>
        <taxon>Gammaproteobacteria</taxon>
        <taxon>Alteromonadales</taxon>
        <taxon>Pseudoalteromonadaceae</taxon>
        <taxon>Pseudoalteromonas</taxon>
    </lineage>
</organism>
<evidence type="ECO:0000259" key="3">
    <source>
        <dbReference type="SMART" id="SM00854"/>
    </source>
</evidence>
<dbReference type="RefSeq" id="WP_138590898.1">
    <property type="nucleotide sequence ID" value="NZ_PNBX01000022.1"/>
</dbReference>
<proteinExistence type="inferred from homology"/>
<keyword evidence="2" id="KW-0732">Signal</keyword>
<dbReference type="Proteomes" id="UP000307217">
    <property type="component" value="Unassembled WGS sequence"/>
</dbReference>
<comment type="caution">
    <text evidence="4">The sequence shown here is derived from an EMBL/GenBank/DDBJ whole genome shotgun (WGS) entry which is preliminary data.</text>
</comment>
<dbReference type="InterPro" id="IPR008969">
    <property type="entry name" value="CarboxyPept-like_regulatory"/>
</dbReference>
<dbReference type="EMBL" id="PNBX01000022">
    <property type="protein sequence ID" value="TMO69265.1"/>
    <property type="molecule type" value="Genomic_DNA"/>
</dbReference>
<dbReference type="Pfam" id="PF13620">
    <property type="entry name" value="CarboxypepD_reg"/>
    <property type="match status" value="1"/>
</dbReference>
<dbReference type="CDD" id="cd07381">
    <property type="entry name" value="MPP_CapA"/>
    <property type="match status" value="1"/>
</dbReference>
<name>A0A5S3VCI6_9GAMM</name>
<feature type="signal peptide" evidence="2">
    <location>
        <begin position="1"/>
        <end position="21"/>
    </location>
</feature>
<dbReference type="OrthoDB" id="9810718at2"/>
<dbReference type="PANTHER" id="PTHR33393:SF13">
    <property type="entry name" value="PGA BIOSYNTHESIS PROTEIN CAPA"/>
    <property type="match status" value="1"/>
</dbReference>
<protein>
    <submittedName>
        <fullName evidence="4">Capsule biosynthesis protein CapA</fullName>
    </submittedName>
</protein>
<dbReference type="InterPro" id="IPR052169">
    <property type="entry name" value="CW_Biosynth-Accessory"/>
</dbReference>
<evidence type="ECO:0000313" key="5">
    <source>
        <dbReference type="Proteomes" id="UP000307217"/>
    </source>
</evidence>
<dbReference type="Pfam" id="PF09587">
    <property type="entry name" value="PGA_cap"/>
    <property type="match status" value="1"/>
</dbReference>
<reference evidence="4 5" key="1">
    <citation type="submission" date="2018-01" db="EMBL/GenBank/DDBJ databases">
        <authorList>
            <person name="Paulsen S."/>
            <person name="Gram L.K."/>
        </authorList>
    </citation>
    <scope>NUCLEOTIDE SEQUENCE [LARGE SCALE GENOMIC DNA]</scope>
    <source>
        <strain evidence="4 5">S3790</strain>
    </source>
</reference>
<dbReference type="PANTHER" id="PTHR33393">
    <property type="entry name" value="POLYGLUTAMINE SYNTHESIS ACCESSORY PROTEIN RV0574C-RELATED"/>
    <property type="match status" value="1"/>
</dbReference>
<gene>
    <name evidence="4" type="ORF">CWC19_05980</name>
</gene>
<dbReference type="PROSITE" id="PS51257">
    <property type="entry name" value="PROKAR_LIPOPROTEIN"/>
    <property type="match status" value="1"/>
</dbReference>
<dbReference type="InterPro" id="IPR019079">
    <property type="entry name" value="Capsule_synth_CapA"/>
</dbReference>
<reference evidence="5" key="2">
    <citation type="submission" date="2019-06" db="EMBL/GenBank/DDBJ databases">
        <title>Co-occurence of chitin degradation, pigmentation and bioactivity in marine Pseudoalteromonas.</title>
        <authorList>
            <person name="Sonnenschein E.C."/>
            <person name="Bech P.K."/>
        </authorList>
    </citation>
    <scope>NUCLEOTIDE SEQUENCE [LARGE SCALE GENOMIC DNA]</scope>
    <source>
        <strain evidence="5">S3790</strain>
    </source>
</reference>
<accession>A0A5S3VCI6</accession>
<dbReference type="Gene3D" id="2.60.40.1120">
    <property type="entry name" value="Carboxypeptidase-like, regulatory domain"/>
    <property type="match status" value="1"/>
</dbReference>
<evidence type="ECO:0000256" key="2">
    <source>
        <dbReference type="SAM" id="SignalP"/>
    </source>
</evidence>
<feature type="chain" id="PRO_5024279004" evidence="2">
    <location>
        <begin position="22"/>
        <end position="741"/>
    </location>
</feature>
<dbReference type="SMART" id="SM00854">
    <property type="entry name" value="PGA_cap"/>
    <property type="match status" value="1"/>
</dbReference>
<evidence type="ECO:0000256" key="1">
    <source>
        <dbReference type="ARBA" id="ARBA00005662"/>
    </source>
</evidence>
<dbReference type="Gene3D" id="3.60.21.10">
    <property type="match status" value="1"/>
</dbReference>
<comment type="similarity">
    <text evidence="1">Belongs to the CapA family.</text>
</comment>
<dbReference type="SUPFAM" id="SSF56300">
    <property type="entry name" value="Metallo-dependent phosphatases"/>
    <property type="match status" value="1"/>
</dbReference>
<feature type="domain" description="Capsule synthesis protein CapA" evidence="3">
    <location>
        <begin position="134"/>
        <end position="398"/>
    </location>
</feature>
<dbReference type="InterPro" id="IPR029052">
    <property type="entry name" value="Metallo-depent_PP-like"/>
</dbReference>
<evidence type="ECO:0000313" key="4">
    <source>
        <dbReference type="EMBL" id="TMO69265.1"/>
    </source>
</evidence>
<dbReference type="AlphaFoldDB" id="A0A5S3VCI6"/>
<sequence length="741" mass="81174">MHKIKVWLLNVILVLCLTGLAACSVEDAYETPPTEQQQQEQQQQDQQIQKTANLTIRIVDSANNPIANTTVDVSGNKATTNENGQAFFSKLKLGNYTVVVESIGYTSSIEITRIIESVQEHTVALTRQSSQQATLMFGGDTMFGRRFMDPNLTTMTNNVPNVSDALINEASAASSSTAIAQYIKPLFRIADFSSVNLESPVLSNPTSVHPTKEFSFFSLPATLESLKNIGVDYVALGNNHVYDYLAPGLTDTLKYVNEAGFLHSGAGNNATQAYQPLSTQVNGISLGLVSATSITGNANPINYIAEIDKGGAADLTNDEQLNDALTEAAANHDFSIVQMHGGDEYSFSPTRYITNRFEFASRRAADLAIAHHPHVAQGFGVYGSTPAVLGLGNLIFDQNRLETLLGVAVSVNIDGNATNRIQYAKAYPIYIEDYQPRLVSGFLSHYLSRRLAEFSDDNVTVIPKSGYAHVTFQGAQVAPVVLTKTVTIQAGSQVIDLRNYAPSDAFLTQVTSSTTTTAQLTLGRDIMVFGDFEDWDNDGDFGEVLRWNHDDDDAIPCITGAYRHQQGMCLTRTQFDNTPLKLPFRQTIRTMPVTPAESVTDAYHELTLFGYAKGDNAGIVNAEIAITTAEDGFEFSSSRIPLFDAASFDWTPFTHHFELPDDSQVLGPENLPARGVNLTFTHAPPNEGEATLNLDELALISWQRPITLSQLQWSSSKMHGLDFLRVNTDEPITLTLSFRRF</sequence>
<dbReference type="SUPFAM" id="SSF49464">
    <property type="entry name" value="Carboxypeptidase regulatory domain-like"/>
    <property type="match status" value="1"/>
</dbReference>